<protein>
    <submittedName>
        <fullName evidence="2">DEAD/DEAH box helicase family protein</fullName>
    </submittedName>
</protein>
<feature type="region of interest" description="Disordered" evidence="1">
    <location>
        <begin position="1"/>
        <end position="20"/>
    </location>
</feature>
<organism evidence="2 3">
    <name type="scientific">Elioraea tepida</name>
    <dbReference type="NCBI Taxonomy" id="2843330"/>
    <lineage>
        <taxon>Bacteria</taxon>
        <taxon>Pseudomonadati</taxon>
        <taxon>Pseudomonadota</taxon>
        <taxon>Alphaproteobacteria</taxon>
        <taxon>Acetobacterales</taxon>
        <taxon>Elioraeaceae</taxon>
        <taxon>Elioraea</taxon>
    </lineage>
</organism>
<dbReference type="PANTHER" id="PTHR47396:SF1">
    <property type="entry name" value="ATP-DEPENDENT HELICASE IRC3-RELATED"/>
    <property type="match status" value="1"/>
</dbReference>
<keyword evidence="2" id="KW-0347">Helicase</keyword>
<evidence type="ECO:0000313" key="2">
    <source>
        <dbReference type="EMBL" id="QXM25052.1"/>
    </source>
</evidence>
<evidence type="ECO:0000256" key="1">
    <source>
        <dbReference type="SAM" id="MobiDB-lite"/>
    </source>
</evidence>
<dbReference type="EMBL" id="CP076448">
    <property type="protein sequence ID" value="QXM25052.1"/>
    <property type="molecule type" value="Genomic_DNA"/>
</dbReference>
<accession>A0A975U2B2</accession>
<keyword evidence="2" id="KW-0378">Hydrolase</keyword>
<dbReference type="AlphaFoldDB" id="A0A975U2B2"/>
<dbReference type="RefSeq" id="WP_218286108.1">
    <property type="nucleotide sequence ID" value="NZ_CP076448.1"/>
</dbReference>
<dbReference type="REBASE" id="618896">
    <property type="entry name" value="EspMSP2ORF2010P"/>
</dbReference>
<dbReference type="KEGG" id="elio:KO353_02005"/>
<dbReference type="GO" id="GO:0004386">
    <property type="term" value="F:helicase activity"/>
    <property type="evidence" value="ECO:0007669"/>
    <property type="project" value="UniProtKB-KW"/>
</dbReference>
<dbReference type="GO" id="GO:0005829">
    <property type="term" value="C:cytosol"/>
    <property type="evidence" value="ECO:0007669"/>
    <property type="project" value="TreeGrafter"/>
</dbReference>
<proteinExistence type="predicted"/>
<keyword evidence="2" id="KW-0067">ATP-binding</keyword>
<dbReference type="InterPro" id="IPR050742">
    <property type="entry name" value="Helicase_Restrict-Modif_Enz"/>
</dbReference>
<dbReference type="PANTHER" id="PTHR47396">
    <property type="entry name" value="TYPE I RESTRICTION ENZYME ECOKI R PROTEIN"/>
    <property type="match status" value="1"/>
</dbReference>
<gene>
    <name evidence="2" type="ORF">KO353_02005</name>
</gene>
<keyword evidence="3" id="KW-1185">Reference proteome</keyword>
<feature type="compositionally biased region" description="Acidic residues" evidence="1">
    <location>
        <begin position="538"/>
        <end position="555"/>
    </location>
</feature>
<reference evidence="2" key="1">
    <citation type="submission" date="2021-06" db="EMBL/GenBank/DDBJ databases">
        <title>Elioraea tepida, sp. nov., a moderately thermophilic aerobic anoxygenic phototrophic bacterium isolated from an alkaline siliceous hot spring mat community in Yellowstone National Park, WY, USA.</title>
        <authorList>
            <person name="Saini M.K."/>
            <person name="Yoshida S."/>
            <person name="Sebastian A."/>
            <person name="Hirose S."/>
            <person name="Hara E."/>
            <person name="Tamaki H."/>
            <person name="Soulier N.T."/>
            <person name="Albert I."/>
            <person name="Hanada S."/>
            <person name="Bryant D.A."/>
            <person name="Tank M."/>
        </authorList>
    </citation>
    <scope>NUCLEOTIDE SEQUENCE</scope>
    <source>
        <strain evidence="2">MS-P2</strain>
    </source>
</reference>
<keyword evidence="2" id="KW-0547">Nucleotide-binding</keyword>
<feature type="region of interest" description="Disordered" evidence="1">
    <location>
        <begin position="538"/>
        <end position="569"/>
    </location>
</feature>
<evidence type="ECO:0000313" key="3">
    <source>
        <dbReference type="Proteomes" id="UP000694001"/>
    </source>
</evidence>
<dbReference type="Proteomes" id="UP000694001">
    <property type="component" value="Chromosome"/>
</dbReference>
<name>A0A975U2B2_9PROT</name>
<sequence>MARGNGGSGAQQTEIPIQPVERPILCSPYAEPDQHWKYDTQTGAARKEPGRRPASYWYKTERTGSAQLSLLAQEQQDDLPLPNLLREDVKRWREADYRGATPATKELLRHWSREDRERRLFFCQREAVETLIYLAEIRFNARTSRLRFTPKVSEEDLGRLLRGERPGPAFGLPADATFWPSLIDKPAAPSLLPLRRMSAKLATGSGKTLVAAMLIAWAFVNRGISPESREYPDVVLVCAPNLTVKERLAVLRPDAASNYYDAFDLVPSKWRPLLARGTVIIENWHRFAPESQHKEGDRNHAVVDKGEETPQDFLRRILRDKADRLPILVINDEGHHCWRPAPGTKAGAGLTGEERSAFEEEAKEATVWVDGLDRLIAAGGEKPGIAFVVDLSATPFRIKGSGYPEGQPFPWIVSDFGLVDAIESGITKIPRLPVQDTTGRPDPRYFRLWEAIRDGLQPGEKLPGRQGKPKPEVVWREAQGALVQIMGQWKERFELIQAAQPGADRTPPCLIIVCDNTDIAEEFYRRISGERVVETTTEAEVEEVLGEDDKEEEAEAAPKRKGKTPTPRIAYGHGEVFPELFANTPERKFTIRIDSKLLAQAEAGEGTKKKADAAEALRRVVATVGKAGEPGEHVRCVVSVSMLTEGWDANNVTQILGLRAFTSQLLCEQVVGRGLRRMDYRPDPATGLLAEEYCDVYGVPFSVIPFRGRPVDRPEPDDAPPNLIKALPERAAMEMRFPVVEGYAFALRRNLIRCDIGAMERLRIEPSEEPTGTFVRPQVGVKVSGGLAEEPSPFGYHEQDRAAFYASVHPQTILFQAAQRIVDELTTAGTAQHAGQKRRVFALQSRHALFPQVFRVVEEYVRRKVDFNGAPPQELGLEKYLRQLVERVRDAIQPDDSAGEPPLLPLLNRTREIGSTADVEFRTKRPVFATQSSHISHVVADTQQWEQSATFRLEEAVRQGIVRFYARNEGLGLTIPYEFFGVDHAYEPDFLVRMATPEGEPDLTLILEIKGREDNQTAAKHDGAKRWARAVNAWGKLGRWDFHVCRNPQTLVKELAFLLRRGQSAAA</sequence>